<reference evidence="10" key="1">
    <citation type="submission" date="2013-04" db="EMBL/GenBank/DDBJ databases">
        <title>The Genome Sequence of Fonticula alba ATCC 38817.</title>
        <authorList>
            <consortium name="The Broad Institute Genomics Platform"/>
            <person name="Russ C."/>
            <person name="Cuomo C."/>
            <person name="Burger G."/>
            <person name="Gray M.W."/>
            <person name="Holland P.W.H."/>
            <person name="King N."/>
            <person name="Lang F.B.F."/>
            <person name="Roger A.J."/>
            <person name="Ruiz-Trillo I."/>
            <person name="Brown M."/>
            <person name="Walker B."/>
            <person name="Young S."/>
            <person name="Zeng Q."/>
            <person name="Gargeya S."/>
            <person name="Fitzgerald M."/>
            <person name="Haas B."/>
            <person name="Abouelleil A."/>
            <person name="Allen A.W."/>
            <person name="Alvarado L."/>
            <person name="Arachchi H.M."/>
            <person name="Berlin A.M."/>
            <person name="Chapman S.B."/>
            <person name="Gainer-Dewar J."/>
            <person name="Goldberg J."/>
            <person name="Griggs A."/>
            <person name="Gujja S."/>
            <person name="Hansen M."/>
            <person name="Howarth C."/>
            <person name="Imamovic A."/>
            <person name="Ireland A."/>
            <person name="Larimer J."/>
            <person name="McCowan C."/>
            <person name="Murphy C."/>
            <person name="Pearson M."/>
            <person name="Poon T.W."/>
            <person name="Priest M."/>
            <person name="Roberts A."/>
            <person name="Saif S."/>
            <person name="Shea T."/>
            <person name="Sisk P."/>
            <person name="Sykes S."/>
            <person name="Wortman J."/>
            <person name="Nusbaum C."/>
            <person name="Birren B."/>
        </authorList>
    </citation>
    <scope>NUCLEOTIDE SEQUENCE [LARGE SCALE GENOMIC DNA]</scope>
    <source>
        <strain evidence="10">ATCC 38817</strain>
    </source>
</reference>
<keyword evidence="6 7" id="KW-0676">Redox-active center</keyword>
<gene>
    <name evidence="10" type="ORF">H696_01082</name>
</gene>
<proteinExistence type="inferred from homology"/>
<dbReference type="Proteomes" id="UP000030693">
    <property type="component" value="Unassembled WGS sequence"/>
</dbReference>
<evidence type="ECO:0000259" key="9">
    <source>
        <dbReference type="Pfam" id="PF07992"/>
    </source>
</evidence>
<comment type="subunit">
    <text evidence="7">Homodimer.</text>
</comment>
<sequence length="344" mass="36796">MLSALSIASRSVRPSLGRAFYSAQASKVAIIGSGPSAHTAAIYTARANLEPVMYEGFMAGGVSAGGQLTTTTDVENFPGFPQGVNGFELMHMMRQQSERFGTKIVTETVSRVDLSKRPFALFTEGADGPDAEPALLADTLIIATGATARRMNLPGEEEYWQKGISACAVCDGALPMFRKKVLAVVGGGDSACEEANFLSKYAEKVYMLVRRDKMRASAVMQERVLRNPKVEVVWNTKPVSAHGDDKRLTHVMVDTQGEVRQLDVAGLFYAIGHDPNTKFLGGQINLDQDGYVTLAEPGVSTATNVEGVFACGDVVDKRYRQAITAAGTGCMAALDAEHLISSST</sequence>
<dbReference type="GO" id="GO:0005737">
    <property type="term" value="C:cytoplasm"/>
    <property type="evidence" value="ECO:0007669"/>
    <property type="project" value="InterPro"/>
</dbReference>
<dbReference type="AlphaFoldDB" id="A0A058ZCJ9"/>
<accession>A0A058ZCJ9</accession>
<dbReference type="Gene3D" id="3.50.50.60">
    <property type="entry name" value="FAD/NAD(P)-binding domain"/>
    <property type="match status" value="2"/>
</dbReference>
<evidence type="ECO:0000256" key="3">
    <source>
        <dbReference type="ARBA" id="ARBA00022827"/>
    </source>
</evidence>
<comment type="similarity">
    <text evidence="1 7">Belongs to the class-II pyridine nucleotide-disulfide oxidoreductase family.</text>
</comment>
<dbReference type="SUPFAM" id="SSF51905">
    <property type="entry name" value="FAD/NAD(P)-binding domain"/>
    <property type="match status" value="1"/>
</dbReference>
<evidence type="ECO:0000313" key="11">
    <source>
        <dbReference type="Proteomes" id="UP000030693"/>
    </source>
</evidence>
<dbReference type="GeneID" id="20525807"/>
<dbReference type="InterPro" id="IPR005982">
    <property type="entry name" value="Thioredox_Rdtase"/>
</dbReference>
<dbReference type="NCBIfam" id="TIGR01292">
    <property type="entry name" value="TRX_reduct"/>
    <property type="match status" value="1"/>
</dbReference>
<dbReference type="STRING" id="691883.A0A058ZCJ9"/>
<evidence type="ECO:0000256" key="4">
    <source>
        <dbReference type="ARBA" id="ARBA00023002"/>
    </source>
</evidence>
<dbReference type="OMA" id="ANKFYWI"/>
<keyword evidence="4 7" id="KW-0560">Oxidoreductase</keyword>
<dbReference type="RefSeq" id="XP_009493244.1">
    <property type="nucleotide sequence ID" value="XM_009494969.1"/>
</dbReference>
<dbReference type="GO" id="GO:0019430">
    <property type="term" value="P:removal of superoxide radicals"/>
    <property type="evidence" value="ECO:0007669"/>
    <property type="project" value="UniProtKB-UniRule"/>
</dbReference>
<feature type="domain" description="FAD/NAD(P)-binding" evidence="9">
    <location>
        <begin position="27"/>
        <end position="329"/>
    </location>
</feature>
<dbReference type="EC" id="1.8.1.9" evidence="7"/>
<dbReference type="InterPro" id="IPR023753">
    <property type="entry name" value="FAD/NAD-binding_dom"/>
</dbReference>
<evidence type="ECO:0000256" key="2">
    <source>
        <dbReference type="ARBA" id="ARBA00022630"/>
    </source>
</evidence>
<keyword evidence="8" id="KW-0521">NADP</keyword>
<dbReference type="Pfam" id="PF07992">
    <property type="entry name" value="Pyr_redox_2"/>
    <property type="match status" value="1"/>
</dbReference>
<evidence type="ECO:0000256" key="1">
    <source>
        <dbReference type="ARBA" id="ARBA00009333"/>
    </source>
</evidence>
<comment type="catalytic activity">
    <reaction evidence="7">
        <text>[thioredoxin]-dithiol + NADP(+) = [thioredoxin]-disulfide + NADPH + H(+)</text>
        <dbReference type="Rhea" id="RHEA:20345"/>
        <dbReference type="Rhea" id="RHEA-COMP:10698"/>
        <dbReference type="Rhea" id="RHEA-COMP:10700"/>
        <dbReference type="ChEBI" id="CHEBI:15378"/>
        <dbReference type="ChEBI" id="CHEBI:29950"/>
        <dbReference type="ChEBI" id="CHEBI:50058"/>
        <dbReference type="ChEBI" id="CHEBI:57783"/>
        <dbReference type="ChEBI" id="CHEBI:58349"/>
        <dbReference type="EC" id="1.8.1.9"/>
    </reaction>
</comment>
<dbReference type="OrthoDB" id="371245at2759"/>
<organism evidence="10">
    <name type="scientific">Fonticula alba</name>
    <name type="common">Slime mold</name>
    <dbReference type="NCBI Taxonomy" id="691883"/>
    <lineage>
        <taxon>Eukaryota</taxon>
        <taxon>Rotosphaerida</taxon>
        <taxon>Fonticulaceae</taxon>
        <taxon>Fonticula</taxon>
    </lineage>
</organism>
<dbReference type="PANTHER" id="PTHR48105">
    <property type="entry name" value="THIOREDOXIN REDUCTASE 1-RELATED-RELATED"/>
    <property type="match status" value="1"/>
</dbReference>
<dbReference type="InterPro" id="IPR008255">
    <property type="entry name" value="Pyr_nucl-diS_OxRdtase_2_AS"/>
</dbReference>
<protein>
    <recommendedName>
        <fullName evidence="7">Thioredoxin reductase</fullName>
        <ecNumber evidence="7">1.8.1.9</ecNumber>
    </recommendedName>
</protein>
<dbReference type="PRINTS" id="PR00469">
    <property type="entry name" value="PNDRDTASEII"/>
</dbReference>
<evidence type="ECO:0000256" key="6">
    <source>
        <dbReference type="ARBA" id="ARBA00023284"/>
    </source>
</evidence>
<evidence type="ECO:0000313" key="10">
    <source>
        <dbReference type="EMBL" id="KCV71666.1"/>
    </source>
</evidence>
<dbReference type="InterPro" id="IPR050097">
    <property type="entry name" value="Ferredoxin-NADP_redctase_2"/>
</dbReference>
<name>A0A058ZCJ9_FONAL</name>
<evidence type="ECO:0000256" key="5">
    <source>
        <dbReference type="ARBA" id="ARBA00023157"/>
    </source>
</evidence>
<keyword evidence="3 7" id="KW-0274">FAD</keyword>
<keyword evidence="11" id="KW-1185">Reference proteome</keyword>
<keyword evidence="5" id="KW-1015">Disulfide bond</keyword>
<dbReference type="EMBL" id="KB932202">
    <property type="protein sequence ID" value="KCV71666.1"/>
    <property type="molecule type" value="Genomic_DNA"/>
</dbReference>
<keyword evidence="2 7" id="KW-0285">Flavoprotein</keyword>
<comment type="cofactor">
    <cofactor evidence="8">
        <name>FAD</name>
        <dbReference type="ChEBI" id="CHEBI:57692"/>
    </cofactor>
    <text evidence="8">Binds 1 FAD per subunit.</text>
</comment>
<dbReference type="eggNOG" id="KOG0404">
    <property type="taxonomic scope" value="Eukaryota"/>
</dbReference>
<dbReference type="InterPro" id="IPR036188">
    <property type="entry name" value="FAD/NAD-bd_sf"/>
</dbReference>
<dbReference type="PRINTS" id="PR00368">
    <property type="entry name" value="FADPNR"/>
</dbReference>
<evidence type="ECO:0000256" key="8">
    <source>
        <dbReference type="RuleBase" id="RU003881"/>
    </source>
</evidence>
<evidence type="ECO:0000256" key="7">
    <source>
        <dbReference type="RuleBase" id="RU003880"/>
    </source>
</evidence>
<dbReference type="PROSITE" id="PS00573">
    <property type="entry name" value="PYRIDINE_REDOX_2"/>
    <property type="match status" value="1"/>
</dbReference>
<dbReference type="GO" id="GO:0004791">
    <property type="term" value="F:thioredoxin-disulfide reductase (NADPH) activity"/>
    <property type="evidence" value="ECO:0007669"/>
    <property type="project" value="UniProtKB-UniRule"/>
</dbReference>